<feature type="transmembrane region" description="Helical" evidence="7">
    <location>
        <begin position="371"/>
        <end position="390"/>
    </location>
</feature>
<dbReference type="EMBL" id="CABFWN010000001">
    <property type="protein sequence ID" value="VUG15791.1"/>
    <property type="molecule type" value="Genomic_DNA"/>
</dbReference>
<dbReference type="FunFam" id="1.20.1250.20:FF:000065">
    <property type="entry name" value="Putative MFS pantothenate transporter"/>
    <property type="match status" value="1"/>
</dbReference>
<dbReference type="InterPro" id="IPR011701">
    <property type="entry name" value="MFS"/>
</dbReference>
<feature type="transmembrane region" description="Helical" evidence="7">
    <location>
        <begin position="305"/>
        <end position="325"/>
    </location>
</feature>
<keyword evidence="9" id="KW-1185">Reference proteome</keyword>
<evidence type="ECO:0000256" key="6">
    <source>
        <dbReference type="ARBA" id="ARBA00037968"/>
    </source>
</evidence>
<dbReference type="Pfam" id="PF07690">
    <property type="entry name" value="MFS_1"/>
    <property type="match status" value="1"/>
</dbReference>
<feature type="transmembrane region" description="Helical" evidence="7">
    <location>
        <begin position="198"/>
        <end position="216"/>
    </location>
</feature>
<dbReference type="PANTHER" id="PTHR43791">
    <property type="entry name" value="PERMEASE-RELATED"/>
    <property type="match status" value="1"/>
</dbReference>
<feature type="transmembrane region" description="Helical" evidence="7">
    <location>
        <begin position="114"/>
        <end position="135"/>
    </location>
</feature>
<feature type="transmembrane region" description="Helical" evidence="7">
    <location>
        <begin position="345"/>
        <end position="364"/>
    </location>
</feature>
<keyword evidence="3 7" id="KW-0812">Transmembrane</keyword>
<evidence type="ECO:0000313" key="8">
    <source>
        <dbReference type="EMBL" id="VUG15791.1"/>
    </source>
</evidence>
<dbReference type="GO" id="GO:0016020">
    <property type="term" value="C:membrane"/>
    <property type="evidence" value="ECO:0007669"/>
    <property type="project" value="UniProtKB-SubCell"/>
</dbReference>
<comment type="similarity">
    <text evidence="6">Belongs to the major facilitator superfamily. Allantoate permease family.</text>
</comment>
<dbReference type="GO" id="GO:0022857">
    <property type="term" value="F:transmembrane transporter activity"/>
    <property type="evidence" value="ECO:0007669"/>
    <property type="project" value="InterPro"/>
</dbReference>
<evidence type="ECO:0000313" key="9">
    <source>
        <dbReference type="Proteomes" id="UP000478008"/>
    </source>
</evidence>
<dbReference type="InterPro" id="IPR036259">
    <property type="entry name" value="MFS_trans_sf"/>
</dbReference>
<feature type="transmembrane region" description="Helical" evidence="7">
    <location>
        <begin position="142"/>
        <end position="161"/>
    </location>
</feature>
<keyword evidence="2" id="KW-0813">Transport</keyword>
<accession>A0A7D9CUK2</accession>
<dbReference type="SUPFAM" id="SSF103473">
    <property type="entry name" value="MFS general substrate transporter"/>
    <property type="match status" value="1"/>
</dbReference>
<evidence type="ECO:0000256" key="3">
    <source>
        <dbReference type="ARBA" id="ARBA00022692"/>
    </source>
</evidence>
<reference evidence="8 9" key="1">
    <citation type="submission" date="2019-07" db="EMBL/GenBank/DDBJ databases">
        <authorList>
            <person name="Friedrich A."/>
            <person name="Schacherer J."/>
        </authorList>
    </citation>
    <scope>NUCLEOTIDE SEQUENCE [LARGE SCALE GENOMIC DNA]</scope>
</reference>
<organism evidence="8 9">
    <name type="scientific">Dekkera bruxellensis</name>
    <name type="common">Brettanomyces custersii</name>
    <dbReference type="NCBI Taxonomy" id="5007"/>
    <lineage>
        <taxon>Eukaryota</taxon>
        <taxon>Fungi</taxon>
        <taxon>Dikarya</taxon>
        <taxon>Ascomycota</taxon>
        <taxon>Saccharomycotina</taxon>
        <taxon>Pichiomycetes</taxon>
        <taxon>Pichiales</taxon>
        <taxon>Pichiaceae</taxon>
        <taxon>Brettanomyces</taxon>
    </lineage>
</organism>
<feature type="transmembrane region" description="Helical" evidence="7">
    <location>
        <begin position="465"/>
        <end position="485"/>
    </location>
</feature>
<dbReference type="AlphaFoldDB" id="A0A7D9CUK2"/>
<dbReference type="Proteomes" id="UP000478008">
    <property type="component" value="Unassembled WGS sequence"/>
</dbReference>
<gene>
    <name evidence="8" type="ORF">DEBR0S1_00166G</name>
</gene>
<feature type="transmembrane region" description="Helical" evidence="7">
    <location>
        <begin position="236"/>
        <end position="258"/>
    </location>
</feature>
<evidence type="ECO:0000256" key="2">
    <source>
        <dbReference type="ARBA" id="ARBA00022448"/>
    </source>
</evidence>
<name>A0A7D9CUK2_DEKBR</name>
<keyword evidence="4 7" id="KW-1133">Transmembrane helix</keyword>
<evidence type="ECO:0000256" key="7">
    <source>
        <dbReference type="SAM" id="Phobius"/>
    </source>
</evidence>
<dbReference type="PANTHER" id="PTHR43791:SF15">
    <property type="entry name" value="TRANSPORTER SEO1-RELATED"/>
    <property type="match status" value="1"/>
</dbReference>
<proteinExistence type="inferred from homology"/>
<protein>
    <submittedName>
        <fullName evidence="8">DEBR0S1_00166g1_1</fullName>
    </submittedName>
</protein>
<feature type="transmembrane region" description="Helical" evidence="7">
    <location>
        <begin position="167"/>
        <end position="189"/>
    </location>
</feature>
<evidence type="ECO:0000256" key="5">
    <source>
        <dbReference type="ARBA" id="ARBA00023136"/>
    </source>
</evidence>
<keyword evidence="5 7" id="KW-0472">Membrane</keyword>
<comment type="subcellular location">
    <subcellularLocation>
        <location evidence="1">Membrane</location>
        <topology evidence="1">Multi-pass membrane protein</topology>
    </subcellularLocation>
</comment>
<evidence type="ECO:0000256" key="1">
    <source>
        <dbReference type="ARBA" id="ARBA00004141"/>
    </source>
</evidence>
<evidence type="ECO:0000256" key="4">
    <source>
        <dbReference type="ARBA" id="ARBA00022989"/>
    </source>
</evidence>
<dbReference type="Gene3D" id="1.20.1250.20">
    <property type="entry name" value="MFS general substrate transporter like domains"/>
    <property type="match status" value="1"/>
</dbReference>
<sequence>MSILSSLKEFWNSLKTADPLTLRTEYIDIDVKRERKPIRKTTKFQKHHFFTVFNFYPSNYSTAEKKLLLKFDISVFLFMCASTFTKNLDNANISTAYVSGMKEDIHVVGNELNIFSTMYTVGYALFQIPLTLLITKPQLSRYLLIICEFAWGILTLGNAFVKTPQQVYAIRFLIGVTEACSYPASYVIFSSYLTDQELFTRAGFYGAFGTAGSAVSGSLQTRMRDSLEGVCGLAGWRWQFIMDFVLTMGVTVYGFFLFPGIPTSCRKFGLFTEDDMIFARKRVEKKIAIPRKFDRKALKETFGTWQLYAFTILQTLHHSCYYFNGGKLYMASRKDLYTTDDVTNWHTYMSLIGIPCAIFISPLVEWLGKLPVVFVIYIIGYYAAIVTVVWNVKESVLLSSFFLIHVVRDGLSQVYYAWAASLCRDDVEKKALVLSIMQAICYATNSWVTPLQYNTKWSPRFKVGYIANLVIVICTSIWFVVTWILDHYDLQLIPKYAGHRHLDKEGNMQASESQLLNDNIINIGNENVQRTDSSCSLIQSVTYLSSTKEKK</sequence>